<dbReference type="GO" id="GO:0004523">
    <property type="term" value="F:RNA-DNA hybrid ribonuclease activity"/>
    <property type="evidence" value="ECO:0007669"/>
    <property type="project" value="InterPro"/>
</dbReference>
<dbReference type="RefSeq" id="XP_014176442.1">
    <property type="nucleotide sequence ID" value="XM_014320967.1"/>
</dbReference>
<feature type="compositionally biased region" description="Basic and acidic residues" evidence="1">
    <location>
        <begin position="1608"/>
        <end position="1619"/>
    </location>
</feature>
<organism evidence="3 4">
    <name type="scientific">Trichosporon asahii var. asahii (strain ATCC 90039 / CBS 2479 / JCM 2466 / KCTC 7840 / NBRC 103889/ NCYC 2677 / UAMH 7654)</name>
    <name type="common">Yeast</name>
    <dbReference type="NCBI Taxonomy" id="1186058"/>
    <lineage>
        <taxon>Eukaryota</taxon>
        <taxon>Fungi</taxon>
        <taxon>Dikarya</taxon>
        <taxon>Basidiomycota</taxon>
        <taxon>Agaricomycotina</taxon>
        <taxon>Tremellomycetes</taxon>
        <taxon>Trichosporonales</taxon>
        <taxon>Trichosporonaceae</taxon>
        <taxon>Trichosporon</taxon>
    </lineage>
</organism>
<gene>
    <name evidence="3" type="ORF">A1Q1_05758</name>
</gene>
<feature type="region of interest" description="Disordered" evidence="1">
    <location>
        <begin position="1539"/>
        <end position="1629"/>
    </location>
</feature>
<sequence>MTSQLDAATPFTVVTLNINNLSGNENKTNGLKNLFDRCKPHVLILSETWETPDGLPDVHDPATYTRFSVPASRANRATGVAVYVDSRIKATLVNLDSTAETMGRICAVDLVLPDETKRRKVVRVIGVYASPDMDDYVSSSAMTPFWSAVHSLTSDRHDWIVGGDFNAHLHPQESFTLRQSRYELHREKQQVAYRAFLNASNGVDTWEAQEDVTWERCWSMKADDDPSTRRILDRFVVSRSASIIKTDTLSGDGVTATLTPTSPPTVLEIRQAVRQMPFMPIPKTNHRPVRVTLRLGCLVPKTRRGWTSSAPRRLRQPEGEAAKEAYGKLNESLKKTLTESPPPCLTPRSNAECDALYEWCSKAFVAASEHSFSRPRSGSRVNKGFQAPTSPALELLLKEKKQIGRAMRAAKEDRLAALFAGDRKIREVLNGLFSSSSFGRDFDKADAIEKISSKCKQNNAARRKEERRLDSVVSCASEQTAWDKVMAGGKLKHLFVPPTVTNPPWLLRRDETGGSTTLEHEPEAKLRVWTSHFRDLLQHPAPPAVQKPWMATSQPLHPGSEDKGGEQFDWPRAMTVDDVRRTLLHGNPRPSPGPDGWEKWALVHADNEFLMVVTNLANYVILSSYFPDPMKSAYITPVYKRGDTTDPANYRGVCHSNLMYNLVSTWFNSNFRDYLWQKGLVSPTQVAGQAGVQPGDMISLLQQVDSCASVNEETVFVLKRDHRQGFDRVDASGFEDALRYFGFNENVVDFERARIGRCSMMVKCQDGVASDVFVTSGQTKQGDAVSSTRYTLWHSLLYWWLLRTPSLTKHFPEVRTRNARTGDIHLDIDSQPGQVLRCLEATDDNLLMATSWKALRVITRMAETFQEAYLAETNWDKSEVFTLGRRLNEPPSVVSVPSSTGDKRDVRFAKEPTFLNTSIINPADTLAKVIAAIDEFPIPRSRRIPLAVIRKAVTSLLLPKIRGILSLHPMPLYMADEVDQVLARKIHDALGVPYRNTTALFLPVTQLGFDLPSIYRLNAEIVIDRVMRSLNHPLEPFSKVAWTTWHNINCQAHNCANAFFLPPQEQPLLQQRTAPARRLDSVAIAKAQEKWERAPRLVPQSWSAARNACALGAFHIVPTTDQGLAQARPIHVVNAAEYSTEQPPPAPFIRDNMFPRTGDWNDLPFTEWAPKVIAAIASDWRRFGGRWGEELTNVVGIDRFRVWMEKFSIDQLVGPDPSCMDPRSLRRETYTSLVSRAFDDILPVDDIETADGTYATDGSCHQSEIVPESTTAAVVGSGVAVVKLSKQQKTSSYDGELLAVALALQHAREQTPALKTVHIISDSLNTISAVNSRMERGPTPPGHTWKSRPAAEAYRWLMSEVDLARQRGVTIVMTHVRAHTNSNTTAHRLNASADQLATHGHSAAVGKKLPPLTAWMPRVVAWSGESGYIPGTWKKVLRGNLRKHQWLWLPEKEQQVFLAENDPSSPISSYWYTRDTKGVVARTQLLTRLREFPTGHHQHTRKLGSANCPFCPEPEQTDSHLFAQCPHFATARTKAIEGAVAKETKLKRKKMRKGPQSEHGSGVASQQDATLPSSGTRQQSQSQVGDPQIQSSGGAVDPQDSQTTPESATEKERQTHEPDTETESPDDENMAEFRRYLTDMFAADSGVAWWQGRTLSPTGYAVAPSQVSTAHDCAAILTADIGRVAFQELAERKKKNKETTVAKQVEETSDQEEEG</sequence>
<feature type="compositionally biased region" description="Acidic residues" evidence="1">
    <location>
        <begin position="1620"/>
        <end position="1629"/>
    </location>
</feature>
<dbReference type="Proteomes" id="UP000002748">
    <property type="component" value="Unassembled WGS sequence"/>
</dbReference>
<dbReference type="KEGG" id="tasa:A1Q1_05758"/>
<dbReference type="InterPro" id="IPR036397">
    <property type="entry name" value="RNaseH_sf"/>
</dbReference>
<dbReference type="Pfam" id="PF00075">
    <property type="entry name" value="RNase_H"/>
    <property type="match status" value="1"/>
</dbReference>
<dbReference type="SUPFAM" id="SSF53098">
    <property type="entry name" value="Ribonuclease H-like"/>
    <property type="match status" value="1"/>
</dbReference>
<proteinExistence type="predicted"/>
<evidence type="ECO:0000256" key="1">
    <source>
        <dbReference type="SAM" id="MobiDB-lite"/>
    </source>
</evidence>
<dbReference type="SUPFAM" id="SSF56219">
    <property type="entry name" value="DNase I-like"/>
    <property type="match status" value="1"/>
</dbReference>
<dbReference type="HOGENOM" id="CLU_240880_0_0_1"/>
<feature type="compositionally biased region" description="Basic and acidic residues" evidence="1">
    <location>
        <begin position="1697"/>
        <end position="1706"/>
    </location>
</feature>
<dbReference type="Gene3D" id="3.60.10.10">
    <property type="entry name" value="Endonuclease/exonuclease/phosphatase"/>
    <property type="match status" value="1"/>
</dbReference>
<comment type="caution">
    <text evidence="3">The sequence shown here is derived from an EMBL/GenBank/DDBJ whole genome shotgun (WGS) entry which is preliminary data.</text>
</comment>
<feature type="region of interest" description="Disordered" evidence="1">
    <location>
        <begin position="1692"/>
        <end position="1715"/>
    </location>
</feature>
<dbReference type="EMBL" id="ALBS01000321">
    <property type="protein sequence ID" value="EJT45845.1"/>
    <property type="molecule type" value="Genomic_DNA"/>
</dbReference>
<feature type="compositionally biased region" description="Polar residues" evidence="1">
    <location>
        <begin position="1563"/>
        <end position="1607"/>
    </location>
</feature>
<protein>
    <recommendedName>
        <fullName evidence="2">RNase H type-1 domain-containing protein</fullName>
    </recommendedName>
</protein>
<evidence type="ECO:0000313" key="3">
    <source>
        <dbReference type="EMBL" id="EJT45845.1"/>
    </source>
</evidence>
<dbReference type="GO" id="GO:0003676">
    <property type="term" value="F:nucleic acid binding"/>
    <property type="evidence" value="ECO:0007669"/>
    <property type="project" value="InterPro"/>
</dbReference>
<dbReference type="InterPro" id="IPR005135">
    <property type="entry name" value="Endo/exonuclease/phosphatase"/>
</dbReference>
<dbReference type="Gene3D" id="3.30.420.10">
    <property type="entry name" value="Ribonuclease H-like superfamily/Ribonuclease H"/>
    <property type="match status" value="1"/>
</dbReference>
<name>J4U6P1_TRIAS</name>
<evidence type="ECO:0000313" key="4">
    <source>
        <dbReference type="Proteomes" id="UP000002748"/>
    </source>
</evidence>
<evidence type="ECO:0000259" key="2">
    <source>
        <dbReference type="PROSITE" id="PS50879"/>
    </source>
</evidence>
<dbReference type="InterPro" id="IPR002156">
    <property type="entry name" value="RNaseH_domain"/>
</dbReference>
<reference evidence="3 4" key="1">
    <citation type="journal article" date="2012" name="Eukaryot. Cell">
        <title>Draft genome sequence of CBS 2479, the standard type strain of Trichosporon asahii.</title>
        <authorList>
            <person name="Yang R.Y."/>
            <person name="Li H.T."/>
            <person name="Zhu H."/>
            <person name="Zhou G.P."/>
            <person name="Wang M."/>
            <person name="Wang L."/>
        </authorList>
    </citation>
    <scope>NUCLEOTIDE SEQUENCE [LARGE SCALE GENOMIC DNA]</scope>
    <source>
        <strain evidence="4">ATCC 90039 / CBS 2479 / JCM 2466 / KCTC 7840 / NCYC 2677 / UAMH 7654</strain>
    </source>
</reference>
<dbReference type="InterPro" id="IPR012337">
    <property type="entry name" value="RNaseH-like_sf"/>
</dbReference>
<feature type="domain" description="RNase H type-1" evidence="2">
    <location>
        <begin position="1248"/>
        <end position="1402"/>
    </location>
</feature>
<dbReference type="PANTHER" id="PTHR19446">
    <property type="entry name" value="REVERSE TRANSCRIPTASES"/>
    <property type="match status" value="1"/>
</dbReference>
<dbReference type="PROSITE" id="PS50879">
    <property type="entry name" value="RNASE_H_1"/>
    <property type="match status" value="1"/>
</dbReference>
<dbReference type="Pfam" id="PF03372">
    <property type="entry name" value="Exo_endo_phos"/>
    <property type="match status" value="1"/>
</dbReference>
<dbReference type="InterPro" id="IPR036691">
    <property type="entry name" value="Endo/exonu/phosph_ase_sf"/>
</dbReference>
<dbReference type="OrthoDB" id="445826at2759"/>
<accession>J4U6P1</accession>
<dbReference type="VEuPathDB" id="FungiDB:A1Q1_05758"/>
<dbReference type="GeneID" id="25989270"/>